<keyword evidence="1" id="KW-0812">Transmembrane</keyword>
<dbReference type="Proteomes" id="UP000024635">
    <property type="component" value="Unassembled WGS sequence"/>
</dbReference>
<protein>
    <submittedName>
        <fullName evidence="3">Uncharacterized protein</fullName>
    </submittedName>
</protein>
<dbReference type="AlphaFoldDB" id="A0A016W2T3"/>
<keyword evidence="2" id="KW-0732">Signal</keyword>
<feature type="chain" id="PRO_5001491469" evidence="2">
    <location>
        <begin position="18"/>
        <end position="194"/>
    </location>
</feature>
<feature type="transmembrane region" description="Helical" evidence="1">
    <location>
        <begin position="144"/>
        <end position="167"/>
    </location>
</feature>
<gene>
    <name evidence="3" type="primary">Acey_s0001.g180</name>
    <name evidence="3" type="ORF">Y032_0001g180</name>
</gene>
<evidence type="ECO:0000256" key="1">
    <source>
        <dbReference type="SAM" id="Phobius"/>
    </source>
</evidence>
<dbReference type="EMBL" id="JARK01001337">
    <property type="protein sequence ID" value="EYC33955.1"/>
    <property type="molecule type" value="Genomic_DNA"/>
</dbReference>
<keyword evidence="4" id="KW-1185">Reference proteome</keyword>
<reference evidence="4" key="1">
    <citation type="journal article" date="2015" name="Nat. Genet.">
        <title>The genome and transcriptome of the zoonotic hookworm Ancylostoma ceylanicum identify infection-specific gene families.</title>
        <authorList>
            <person name="Schwarz E.M."/>
            <person name="Hu Y."/>
            <person name="Antoshechkin I."/>
            <person name="Miller M.M."/>
            <person name="Sternberg P.W."/>
            <person name="Aroian R.V."/>
        </authorList>
    </citation>
    <scope>NUCLEOTIDE SEQUENCE</scope>
    <source>
        <strain evidence="4">HY135</strain>
    </source>
</reference>
<keyword evidence="1" id="KW-0472">Membrane</keyword>
<keyword evidence="1" id="KW-1133">Transmembrane helix</keyword>
<evidence type="ECO:0000256" key="2">
    <source>
        <dbReference type="SAM" id="SignalP"/>
    </source>
</evidence>
<organism evidence="3 4">
    <name type="scientific">Ancylostoma ceylanicum</name>
    <dbReference type="NCBI Taxonomy" id="53326"/>
    <lineage>
        <taxon>Eukaryota</taxon>
        <taxon>Metazoa</taxon>
        <taxon>Ecdysozoa</taxon>
        <taxon>Nematoda</taxon>
        <taxon>Chromadorea</taxon>
        <taxon>Rhabditida</taxon>
        <taxon>Rhabditina</taxon>
        <taxon>Rhabditomorpha</taxon>
        <taxon>Strongyloidea</taxon>
        <taxon>Ancylostomatidae</taxon>
        <taxon>Ancylostomatinae</taxon>
        <taxon>Ancylostoma</taxon>
    </lineage>
</organism>
<proteinExistence type="predicted"/>
<feature type="signal peptide" evidence="2">
    <location>
        <begin position="1"/>
        <end position="17"/>
    </location>
</feature>
<evidence type="ECO:0000313" key="4">
    <source>
        <dbReference type="Proteomes" id="UP000024635"/>
    </source>
</evidence>
<name>A0A016W2T3_9BILA</name>
<accession>A0A016W2T3</accession>
<dbReference type="OrthoDB" id="5853853at2759"/>
<evidence type="ECO:0000313" key="3">
    <source>
        <dbReference type="EMBL" id="EYC33955.1"/>
    </source>
</evidence>
<sequence length="194" mass="21479">MELALYILAIVIIGVNCDYLTDKVAGCSSKCAVTTDEDLTCFNTTLKYYEETLFGIMRNYVAAQLNLAARSANRVPPSKDQLISSTLAVMDKVHPLNIEDEKGLLTVDEARPIVKALVENVMANTPGMYETSCPEACQRSRSPWIWWFAASAIANVVLVIMVFLFTVQSHLKVKKMLKDVPKLATSSTKIAKQN</sequence>
<comment type="caution">
    <text evidence="3">The sequence shown here is derived from an EMBL/GenBank/DDBJ whole genome shotgun (WGS) entry which is preliminary data.</text>
</comment>